<evidence type="ECO:0000256" key="1">
    <source>
        <dbReference type="SAM" id="SignalP"/>
    </source>
</evidence>
<reference evidence="2" key="1">
    <citation type="journal article" date="2017" name="Parasit. Vectors">
        <title>Sialotranscriptomics of Rhipicephalus zambeziensis reveals intricate expression profiles of secretory proteins and suggests tight temporal transcriptional regulation during blood-feeding.</title>
        <authorList>
            <person name="de Castro M.H."/>
            <person name="de Klerk D."/>
            <person name="Pienaar R."/>
            <person name="Rees D.J.G."/>
            <person name="Mans B.J."/>
        </authorList>
    </citation>
    <scope>NUCLEOTIDE SEQUENCE</scope>
    <source>
        <tissue evidence="2">Salivary glands</tissue>
    </source>
</reference>
<organism evidence="2">
    <name type="scientific">Rhipicephalus zambeziensis</name>
    <dbReference type="NCBI Taxonomy" id="60191"/>
    <lineage>
        <taxon>Eukaryota</taxon>
        <taxon>Metazoa</taxon>
        <taxon>Ecdysozoa</taxon>
        <taxon>Arthropoda</taxon>
        <taxon>Chelicerata</taxon>
        <taxon>Arachnida</taxon>
        <taxon>Acari</taxon>
        <taxon>Parasitiformes</taxon>
        <taxon>Ixodida</taxon>
        <taxon>Ixodoidea</taxon>
        <taxon>Ixodidae</taxon>
        <taxon>Rhipicephalinae</taxon>
        <taxon>Rhipicephalus</taxon>
        <taxon>Rhipicephalus</taxon>
    </lineage>
</organism>
<evidence type="ECO:0000313" key="2">
    <source>
        <dbReference type="EMBL" id="MAA14073.1"/>
    </source>
</evidence>
<keyword evidence="1" id="KW-0732">Signal</keyword>
<feature type="signal peptide" evidence="1">
    <location>
        <begin position="1"/>
        <end position="24"/>
    </location>
</feature>
<dbReference type="AlphaFoldDB" id="A0A224YIP0"/>
<name>A0A224YIP0_9ACAR</name>
<protein>
    <submittedName>
        <fullName evidence="2">Uncharacterized protein</fullName>
    </submittedName>
</protein>
<accession>A0A224YIP0</accession>
<sequence>MGFAFSTTIAFVVFVFHLYTMEEGGPSFAHALPFPAPSPGPDFQSVWQRPLSWLRKPFPRRPPRNGLQRLTRPLSNEQIERTFYDLYNPPHRHSRGK</sequence>
<dbReference type="EMBL" id="GFPF01002927">
    <property type="protein sequence ID" value="MAA14073.1"/>
    <property type="molecule type" value="Transcribed_RNA"/>
</dbReference>
<feature type="chain" id="PRO_5012081625" evidence="1">
    <location>
        <begin position="25"/>
        <end position="97"/>
    </location>
</feature>
<proteinExistence type="predicted"/>